<protein>
    <submittedName>
        <fullName evidence="1">Uncharacterized protein</fullName>
    </submittedName>
</protein>
<organism evidence="1">
    <name type="scientific">Medicago truncatula</name>
    <name type="common">Barrel medic</name>
    <name type="synonym">Medicago tribuloides</name>
    <dbReference type="NCBI Taxonomy" id="3880"/>
    <lineage>
        <taxon>Eukaryota</taxon>
        <taxon>Viridiplantae</taxon>
        <taxon>Streptophyta</taxon>
        <taxon>Embryophyta</taxon>
        <taxon>Tracheophyta</taxon>
        <taxon>Spermatophyta</taxon>
        <taxon>Magnoliopsida</taxon>
        <taxon>eudicotyledons</taxon>
        <taxon>Gunneridae</taxon>
        <taxon>Pentapetalae</taxon>
        <taxon>rosids</taxon>
        <taxon>fabids</taxon>
        <taxon>Fabales</taxon>
        <taxon>Fabaceae</taxon>
        <taxon>Papilionoideae</taxon>
        <taxon>50 kb inversion clade</taxon>
        <taxon>NPAAA clade</taxon>
        <taxon>Hologalegina</taxon>
        <taxon>IRL clade</taxon>
        <taxon>Trifolieae</taxon>
        <taxon>Medicago</taxon>
    </lineage>
</organism>
<evidence type="ECO:0000313" key="1">
    <source>
        <dbReference type="EMBL" id="ACJ83479.1"/>
    </source>
</evidence>
<sequence>MCILKVHYKVYPQKCVWLPQ</sequence>
<reference evidence="1" key="1">
    <citation type="submission" date="2008-12" db="EMBL/GenBank/DDBJ databases">
        <title>Medicago truncatula full length cdna cloning project.</title>
        <authorList>
            <person name="Moskal W."/>
            <person name="Chan A."/>
            <person name="Cheung F."/>
            <person name="Xiao Y."/>
            <person name="Town C.D."/>
        </authorList>
    </citation>
    <scope>NUCLEOTIDE SEQUENCE</scope>
</reference>
<proteinExistence type="evidence at transcript level"/>
<dbReference type="AlphaFoldDB" id="B7FFQ1"/>
<dbReference type="EMBL" id="BT050810">
    <property type="protein sequence ID" value="ACJ83479.1"/>
    <property type="molecule type" value="mRNA"/>
</dbReference>
<name>B7FFQ1_MEDTR</name>
<accession>B7FFQ1</accession>